<dbReference type="InterPro" id="IPR020846">
    <property type="entry name" value="MFS_dom"/>
</dbReference>
<dbReference type="GO" id="GO:0005886">
    <property type="term" value="C:plasma membrane"/>
    <property type="evidence" value="ECO:0007669"/>
    <property type="project" value="TreeGrafter"/>
</dbReference>
<reference evidence="8" key="1">
    <citation type="journal article" date="2021" name="Nat. Commun.">
        <title>Genetic determinants of endophytism in the Arabidopsis root mycobiome.</title>
        <authorList>
            <person name="Mesny F."/>
            <person name="Miyauchi S."/>
            <person name="Thiergart T."/>
            <person name="Pickel B."/>
            <person name="Atanasova L."/>
            <person name="Karlsson M."/>
            <person name="Huettel B."/>
            <person name="Barry K.W."/>
            <person name="Haridas S."/>
            <person name="Chen C."/>
            <person name="Bauer D."/>
            <person name="Andreopoulos W."/>
            <person name="Pangilinan J."/>
            <person name="LaButti K."/>
            <person name="Riley R."/>
            <person name="Lipzen A."/>
            <person name="Clum A."/>
            <person name="Drula E."/>
            <person name="Henrissat B."/>
            <person name="Kohler A."/>
            <person name="Grigoriev I.V."/>
            <person name="Martin F.M."/>
            <person name="Hacquard S."/>
        </authorList>
    </citation>
    <scope>NUCLEOTIDE SEQUENCE</scope>
    <source>
        <strain evidence="8">MPI-CAGE-AT-0021</strain>
    </source>
</reference>
<evidence type="ECO:0000259" key="7">
    <source>
        <dbReference type="PROSITE" id="PS50850"/>
    </source>
</evidence>
<dbReference type="Gene3D" id="1.20.1250.20">
    <property type="entry name" value="MFS general substrate transporter like domains"/>
    <property type="match status" value="1"/>
</dbReference>
<keyword evidence="2 6" id="KW-0812">Transmembrane</keyword>
<feature type="transmembrane region" description="Helical" evidence="6">
    <location>
        <begin position="354"/>
        <end position="375"/>
    </location>
</feature>
<name>A0A9P9D573_9HYPO</name>
<keyword evidence="3 6" id="KW-1133">Transmembrane helix</keyword>
<proteinExistence type="predicted"/>
<protein>
    <submittedName>
        <fullName evidence="8">Major facilitator superfamily domain-containing protein</fullName>
    </submittedName>
</protein>
<comment type="subcellular location">
    <subcellularLocation>
        <location evidence="1">Membrane</location>
        <topology evidence="1">Multi-pass membrane protein</topology>
    </subcellularLocation>
</comment>
<feature type="transmembrane region" description="Helical" evidence="6">
    <location>
        <begin position="124"/>
        <end position="141"/>
    </location>
</feature>
<keyword evidence="4 6" id="KW-0472">Membrane</keyword>
<feature type="transmembrane region" description="Helical" evidence="6">
    <location>
        <begin position="423"/>
        <end position="449"/>
    </location>
</feature>
<evidence type="ECO:0000256" key="6">
    <source>
        <dbReference type="SAM" id="Phobius"/>
    </source>
</evidence>
<dbReference type="EMBL" id="JAGMUU010000050">
    <property type="protein sequence ID" value="KAH7112616.1"/>
    <property type="molecule type" value="Genomic_DNA"/>
</dbReference>
<accession>A0A9P9D573</accession>
<feature type="transmembrane region" description="Helical" evidence="6">
    <location>
        <begin position="212"/>
        <end position="232"/>
    </location>
</feature>
<feature type="transmembrane region" description="Helical" evidence="6">
    <location>
        <begin position="307"/>
        <end position="334"/>
    </location>
</feature>
<dbReference type="OrthoDB" id="5215911at2759"/>
<keyword evidence="9" id="KW-1185">Reference proteome</keyword>
<dbReference type="PANTHER" id="PTHR23502">
    <property type="entry name" value="MAJOR FACILITATOR SUPERFAMILY"/>
    <property type="match status" value="1"/>
</dbReference>
<feature type="transmembrane region" description="Helical" evidence="6">
    <location>
        <begin position="153"/>
        <end position="176"/>
    </location>
</feature>
<dbReference type="Pfam" id="PF07690">
    <property type="entry name" value="MFS_1"/>
    <property type="match status" value="1"/>
</dbReference>
<feature type="transmembrane region" description="Helical" evidence="6">
    <location>
        <begin position="461"/>
        <end position="481"/>
    </location>
</feature>
<keyword evidence="5" id="KW-0325">Glycoprotein</keyword>
<dbReference type="SUPFAM" id="SSF103473">
    <property type="entry name" value="MFS general substrate transporter"/>
    <property type="match status" value="1"/>
</dbReference>
<dbReference type="InterPro" id="IPR036259">
    <property type="entry name" value="MFS_trans_sf"/>
</dbReference>
<evidence type="ECO:0000313" key="8">
    <source>
        <dbReference type="EMBL" id="KAH7112616.1"/>
    </source>
</evidence>
<evidence type="ECO:0000256" key="1">
    <source>
        <dbReference type="ARBA" id="ARBA00004141"/>
    </source>
</evidence>
<evidence type="ECO:0000256" key="2">
    <source>
        <dbReference type="ARBA" id="ARBA00022692"/>
    </source>
</evidence>
<organism evidence="8 9">
    <name type="scientific">Dactylonectria estremocensis</name>
    <dbReference type="NCBI Taxonomy" id="1079267"/>
    <lineage>
        <taxon>Eukaryota</taxon>
        <taxon>Fungi</taxon>
        <taxon>Dikarya</taxon>
        <taxon>Ascomycota</taxon>
        <taxon>Pezizomycotina</taxon>
        <taxon>Sordariomycetes</taxon>
        <taxon>Hypocreomycetidae</taxon>
        <taxon>Hypocreales</taxon>
        <taxon>Nectriaceae</taxon>
        <taxon>Dactylonectria</taxon>
    </lineage>
</organism>
<comment type="caution">
    <text evidence="8">The sequence shown here is derived from an EMBL/GenBank/DDBJ whole genome shotgun (WGS) entry which is preliminary data.</text>
</comment>
<evidence type="ECO:0000256" key="5">
    <source>
        <dbReference type="ARBA" id="ARBA00023180"/>
    </source>
</evidence>
<feature type="domain" description="Major facilitator superfamily (MFS) profile" evidence="7">
    <location>
        <begin position="55"/>
        <end position="527"/>
    </location>
</feature>
<evidence type="ECO:0000256" key="4">
    <source>
        <dbReference type="ARBA" id="ARBA00023136"/>
    </source>
</evidence>
<dbReference type="PANTHER" id="PTHR23502:SF50">
    <property type="entry name" value="TRANSPORTER, PUTATIVE (AFU_ORTHOLOGUE AFUA_5G00430)-RELATED"/>
    <property type="match status" value="1"/>
</dbReference>
<dbReference type="PROSITE" id="PS50850">
    <property type="entry name" value="MFS"/>
    <property type="match status" value="1"/>
</dbReference>
<sequence length="527" mass="58141">MPLSVDIERSDTRPFPPGTVQLEDLTDQRQHGRVILQPVPSDDPNDPLNWSRSRKNANFALVCFYALIVYAIIDIGTVVYGQVHEELGFSWEELNQSFAVSTAGLAIGGIMFIPFAFKFGRRPVYLLSIVIMVGTTIWQARMRTLGDLYGFNIVSGLAGSITETICALTIADLFFVHQRGSRTNILTIMICTGTYLAPVAAGYSAASQGWRWIWWWSSILAGVTLLLFAFCYEETVYTPMVRGDIPDDIDGIEQDRKSKITGADTLSMEQSNTLADIPLKSYWQRMSLFTTASGGSSALFIHIYRPFILLFTFPGVAFVALVYGSQLAWLAILLNVQAIYFTLPPYNFSSSGVGLLNIPTFIGSILGGFFGGQLSDYSIQWLARRNGGVYEPEMRLWLALPTVLITPAGYFMFGLSVSQGMPWYIPAVGLGIFGFGSTALGNVCVVYLMDSYRDVIGDASIGVVFVRNAFGTLTAMCLSPWIAKMGLYNMCTLSGCLCIAVSLLTVPMIIWGRRCREWTAARYLAMA</sequence>
<feature type="transmembrane region" description="Helical" evidence="6">
    <location>
        <begin position="396"/>
        <end position="417"/>
    </location>
</feature>
<dbReference type="Proteomes" id="UP000717696">
    <property type="component" value="Unassembled WGS sequence"/>
</dbReference>
<feature type="transmembrane region" description="Helical" evidence="6">
    <location>
        <begin position="185"/>
        <end position="206"/>
    </location>
</feature>
<evidence type="ECO:0000256" key="3">
    <source>
        <dbReference type="ARBA" id="ARBA00022989"/>
    </source>
</evidence>
<feature type="transmembrane region" description="Helical" evidence="6">
    <location>
        <begin position="98"/>
        <end position="117"/>
    </location>
</feature>
<gene>
    <name evidence="8" type="ORF">B0J13DRAFT_681923</name>
</gene>
<dbReference type="InterPro" id="IPR011701">
    <property type="entry name" value="MFS"/>
</dbReference>
<feature type="transmembrane region" description="Helical" evidence="6">
    <location>
        <begin position="487"/>
        <end position="512"/>
    </location>
</feature>
<dbReference type="GO" id="GO:0022857">
    <property type="term" value="F:transmembrane transporter activity"/>
    <property type="evidence" value="ECO:0007669"/>
    <property type="project" value="InterPro"/>
</dbReference>
<evidence type="ECO:0000313" key="9">
    <source>
        <dbReference type="Proteomes" id="UP000717696"/>
    </source>
</evidence>
<dbReference type="AlphaFoldDB" id="A0A9P9D573"/>
<feature type="transmembrane region" description="Helical" evidence="6">
    <location>
        <begin position="59"/>
        <end position="78"/>
    </location>
</feature>